<dbReference type="Proteomes" id="UP001519287">
    <property type="component" value="Unassembled WGS sequence"/>
</dbReference>
<evidence type="ECO:0000256" key="1">
    <source>
        <dbReference type="ARBA" id="ARBA00023015"/>
    </source>
</evidence>
<accession>A0ABS4J1A1</accession>
<dbReference type="PROSITE" id="PS01124">
    <property type="entry name" value="HTH_ARAC_FAMILY_2"/>
    <property type="match status" value="1"/>
</dbReference>
<dbReference type="InterPro" id="IPR003313">
    <property type="entry name" value="AraC-bd"/>
</dbReference>
<organism evidence="5 6">
    <name type="scientific">Paenibacillus eucommiae</name>
    <dbReference type="NCBI Taxonomy" id="1355755"/>
    <lineage>
        <taxon>Bacteria</taxon>
        <taxon>Bacillati</taxon>
        <taxon>Bacillota</taxon>
        <taxon>Bacilli</taxon>
        <taxon>Bacillales</taxon>
        <taxon>Paenibacillaceae</taxon>
        <taxon>Paenibacillus</taxon>
    </lineage>
</organism>
<dbReference type="InterPro" id="IPR009057">
    <property type="entry name" value="Homeodomain-like_sf"/>
</dbReference>
<dbReference type="PANTHER" id="PTHR43280">
    <property type="entry name" value="ARAC-FAMILY TRANSCRIPTIONAL REGULATOR"/>
    <property type="match status" value="1"/>
</dbReference>
<evidence type="ECO:0000256" key="3">
    <source>
        <dbReference type="ARBA" id="ARBA00023163"/>
    </source>
</evidence>
<dbReference type="InterPro" id="IPR018060">
    <property type="entry name" value="HTH_AraC"/>
</dbReference>
<name>A0ABS4J1A1_9BACL</name>
<evidence type="ECO:0000313" key="6">
    <source>
        <dbReference type="Proteomes" id="UP001519287"/>
    </source>
</evidence>
<protein>
    <submittedName>
        <fullName evidence="5">AraC-like DNA-binding protein</fullName>
    </submittedName>
</protein>
<evidence type="ECO:0000313" key="5">
    <source>
        <dbReference type="EMBL" id="MBP1993623.1"/>
    </source>
</evidence>
<dbReference type="RefSeq" id="WP_209975508.1">
    <property type="nucleotide sequence ID" value="NZ_JAGGLB010000020.1"/>
</dbReference>
<proteinExistence type="predicted"/>
<keyword evidence="1" id="KW-0805">Transcription regulation</keyword>
<dbReference type="PANTHER" id="PTHR43280:SF28">
    <property type="entry name" value="HTH-TYPE TRANSCRIPTIONAL ACTIVATOR RHAS"/>
    <property type="match status" value="1"/>
</dbReference>
<keyword evidence="2" id="KW-0238">DNA-binding</keyword>
<dbReference type="SUPFAM" id="SSF51215">
    <property type="entry name" value="Regulatory protein AraC"/>
    <property type="match status" value="1"/>
</dbReference>
<feature type="domain" description="HTH araC/xylS-type" evidence="4">
    <location>
        <begin position="187"/>
        <end position="285"/>
    </location>
</feature>
<sequence>MRSHEINMPADAFVFNFAESPPHAPAQLKSIGCMQVTSTDHVYNGLKRGQAGNSIFQYTLKGKGMIRIGEQLHSLEAGKAFMVDVPSDHEYYYPGEDDGWLVLFIVLNGEHVDSCWSFIREQLGSVAVFETDAFVIRYLVRLYWEAYLGHLNDGFQSAGAAYQFLTELYRTAHIMPPQPSAKPELVRQIVELMENDYRTLTGLDDLADRLDVSKFHITRTFHHHTGSTIMQYLTKLRINRAIELLLNSNHTMEYIAQEIGYQNSKYFTKVFREHTSMPPGKYRNIYTRS</sequence>
<dbReference type="Pfam" id="PF12833">
    <property type="entry name" value="HTH_18"/>
    <property type="match status" value="1"/>
</dbReference>
<dbReference type="SMART" id="SM00342">
    <property type="entry name" value="HTH_ARAC"/>
    <property type="match status" value="1"/>
</dbReference>
<dbReference type="EMBL" id="JAGGLB010000020">
    <property type="protein sequence ID" value="MBP1993623.1"/>
    <property type="molecule type" value="Genomic_DNA"/>
</dbReference>
<dbReference type="Pfam" id="PF02311">
    <property type="entry name" value="AraC_binding"/>
    <property type="match status" value="1"/>
</dbReference>
<reference evidence="5 6" key="1">
    <citation type="submission" date="2021-03" db="EMBL/GenBank/DDBJ databases">
        <title>Genomic Encyclopedia of Type Strains, Phase IV (KMG-IV): sequencing the most valuable type-strain genomes for metagenomic binning, comparative biology and taxonomic classification.</title>
        <authorList>
            <person name="Goeker M."/>
        </authorList>
    </citation>
    <scope>NUCLEOTIDE SEQUENCE [LARGE SCALE GENOMIC DNA]</scope>
    <source>
        <strain evidence="5 6">DSM 26048</strain>
    </source>
</reference>
<dbReference type="SUPFAM" id="SSF46689">
    <property type="entry name" value="Homeodomain-like"/>
    <property type="match status" value="2"/>
</dbReference>
<dbReference type="PROSITE" id="PS00041">
    <property type="entry name" value="HTH_ARAC_FAMILY_1"/>
    <property type="match status" value="1"/>
</dbReference>
<evidence type="ECO:0000259" key="4">
    <source>
        <dbReference type="PROSITE" id="PS01124"/>
    </source>
</evidence>
<keyword evidence="6" id="KW-1185">Reference proteome</keyword>
<evidence type="ECO:0000256" key="2">
    <source>
        <dbReference type="ARBA" id="ARBA00023125"/>
    </source>
</evidence>
<keyword evidence="3" id="KW-0804">Transcription</keyword>
<gene>
    <name evidence="5" type="ORF">J2Z66_005249</name>
</gene>
<comment type="caution">
    <text evidence="5">The sequence shown here is derived from an EMBL/GenBank/DDBJ whole genome shotgun (WGS) entry which is preliminary data.</text>
</comment>
<dbReference type="InterPro" id="IPR037923">
    <property type="entry name" value="HTH-like"/>
</dbReference>
<dbReference type="InterPro" id="IPR018062">
    <property type="entry name" value="HTH_AraC-typ_CS"/>
</dbReference>
<dbReference type="Gene3D" id="1.10.10.60">
    <property type="entry name" value="Homeodomain-like"/>
    <property type="match status" value="2"/>
</dbReference>